<dbReference type="InterPro" id="IPR041698">
    <property type="entry name" value="Methyltransf_25"/>
</dbReference>
<feature type="domain" description="Methyltransferase" evidence="5">
    <location>
        <begin position="48"/>
        <end position="134"/>
    </location>
</feature>
<evidence type="ECO:0000256" key="3">
    <source>
        <dbReference type="ARBA" id="ARBA00022691"/>
    </source>
</evidence>
<dbReference type="EMBL" id="AZHX01000723">
    <property type="protein sequence ID" value="ETX06343.1"/>
    <property type="molecule type" value="Genomic_DNA"/>
</dbReference>
<dbReference type="SUPFAM" id="SSF53335">
    <property type="entry name" value="S-adenosyl-L-methionine-dependent methyltransferases"/>
    <property type="match status" value="1"/>
</dbReference>
<keyword evidence="1" id="KW-0489">Methyltransferase</keyword>
<dbReference type="GO" id="GO:0008168">
    <property type="term" value="F:methyltransferase activity"/>
    <property type="evidence" value="ECO:0007669"/>
    <property type="project" value="UniProtKB-KW"/>
</dbReference>
<accession>W4M847</accession>
<dbReference type="PANTHER" id="PTHR43464">
    <property type="entry name" value="METHYLTRANSFERASE"/>
    <property type="match status" value="1"/>
</dbReference>
<keyword evidence="2" id="KW-0808">Transferase</keyword>
<dbReference type="GO" id="GO:0032259">
    <property type="term" value="P:methylation"/>
    <property type="evidence" value="ECO:0007669"/>
    <property type="project" value="UniProtKB-KW"/>
</dbReference>
<evidence type="ECO:0000256" key="4">
    <source>
        <dbReference type="SAM" id="MobiDB-lite"/>
    </source>
</evidence>
<evidence type="ECO:0000256" key="2">
    <source>
        <dbReference type="ARBA" id="ARBA00022679"/>
    </source>
</evidence>
<evidence type="ECO:0000259" key="5">
    <source>
        <dbReference type="Pfam" id="PF13649"/>
    </source>
</evidence>
<organism evidence="6 7">
    <name type="scientific">Candidatus Entotheonella gemina</name>
    <dbReference type="NCBI Taxonomy" id="1429439"/>
    <lineage>
        <taxon>Bacteria</taxon>
        <taxon>Pseudomonadati</taxon>
        <taxon>Nitrospinota/Tectimicrobiota group</taxon>
        <taxon>Candidatus Tectimicrobiota</taxon>
        <taxon>Candidatus Entotheonellia</taxon>
        <taxon>Candidatus Entotheonellales</taxon>
        <taxon>Candidatus Entotheonellaceae</taxon>
        <taxon>Candidatus Entotheonella</taxon>
    </lineage>
</organism>
<comment type="caution">
    <text evidence="6">The sequence shown here is derived from an EMBL/GenBank/DDBJ whole genome shotgun (WGS) entry which is preliminary data.</text>
</comment>
<dbReference type="Gene3D" id="3.40.50.150">
    <property type="entry name" value="Vaccinia Virus protein VP39"/>
    <property type="match status" value="1"/>
</dbReference>
<dbReference type="HOGENOM" id="CLU_056435_5_3_7"/>
<sequence length="200" mass="22409">MLNPSLSAGARQEQARWNERYQQSTSAPQPCRVLQENRHLLPRTGTALDLACGLGGNAYFLAAQGLETWAWDISDVAIDRVRQTAQQRGLLIHADIRDVAANPPAPVSFDVIVVSRFLDRGLTSALIEALKPNGRLYYQTFIKQAPEDVGPKEDQFRLDAQELLNMFRPLRILVYREEAQVGDLTSGWRNEALLVGQKEP</sequence>
<dbReference type="Pfam" id="PF13649">
    <property type="entry name" value="Methyltransf_25"/>
    <property type="match status" value="1"/>
</dbReference>
<evidence type="ECO:0000313" key="6">
    <source>
        <dbReference type="EMBL" id="ETX06343.1"/>
    </source>
</evidence>
<evidence type="ECO:0000313" key="7">
    <source>
        <dbReference type="Proteomes" id="UP000019140"/>
    </source>
</evidence>
<reference evidence="6 7" key="1">
    <citation type="journal article" date="2014" name="Nature">
        <title>An environmental bacterial taxon with a large and distinct metabolic repertoire.</title>
        <authorList>
            <person name="Wilson M.C."/>
            <person name="Mori T."/>
            <person name="Ruckert C."/>
            <person name="Uria A.R."/>
            <person name="Helf M.J."/>
            <person name="Takada K."/>
            <person name="Gernert C."/>
            <person name="Steffens U.A."/>
            <person name="Heycke N."/>
            <person name="Schmitt S."/>
            <person name="Rinke C."/>
            <person name="Helfrich E.J."/>
            <person name="Brachmann A.O."/>
            <person name="Gurgui C."/>
            <person name="Wakimoto T."/>
            <person name="Kracht M."/>
            <person name="Crusemann M."/>
            <person name="Hentschel U."/>
            <person name="Abe I."/>
            <person name="Matsunaga S."/>
            <person name="Kalinowski J."/>
            <person name="Takeyama H."/>
            <person name="Piel J."/>
        </authorList>
    </citation>
    <scope>NUCLEOTIDE SEQUENCE [LARGE SCALE GENOMIC DNA]</scope>
    <source>
        <strain evidence="7">TSY2</strain>
    </source>
</reference>
<dbReference type="AlphaFoldDB" id="W4M847"/>
<gene>
    <name evidence="6" type="ORF">ETSY2_17675</name>
</gene>
<dbReference type="Proteomes" id="UP000019140">
    <property type="component" value="Unassembled WGS sequence"/>
</dbReference>
<feature type="region of interest" description="Disordered" evidence="4">
    <location>
        <begin position="1"/>
        <end position="28"/>
    </location>
</feature>
<name>W4M847_9BACT</name>
<dbReference type="InterPro" id="IPR029063">
    <property type="entry name" value="SAM-dependent_MTases_sf"/>
</dbReference>
<keyword evidence="7" id="KW-1185">Reference proteome</keyword>
<dbReference type="CDD" id="cd02440">
    <property type="entry name" value="AdoMet_MTases"/>
    <property type="match status" value="1"/>
</dbReference>
<dbReference type="PANTHER" id="PTHR43464:SF19">
    <property type="entry name" value="UBIQUINONE BIOSYNTHESIS O-METHYLTRANSFERASE, MITOCHONDRIAL"/>
    <property type="match status" value="1"/>
</dbReference>
<evidence type="ECO:0000256" key="1">
    <source>
        <dbReference type="ARBA" id="ARBA00022603"/>
    </source>
</evidence>
<proteinExistence type="predicted"/>
<keyword evidence="3" id="KW-0949">S-adenosyl-L-methionine</keyword>
<protein>
    <recommendedName>
        <fullName evidence="5">Methyltransferase domain-containing protein</fullName>
    </recommendedName>
</protein>